<comment type="subcellular location">
    <subcellularLocation>
        <location evidence="1">Cell membrane</location>
        <topology evidence="1">Multi-pass membrane protein</topology>
    </subcellularLocation>
</comment>
<feature type="domain" description="ABC3 transporter permease C-terminal" evidence="8">
    <location>
        <begin position="281"/>
        <end position="408"/>
    </location>
</feature>
<protein>
    <submittedName>
        <fullName evidence="9">Putative ABC transport system permease protein</fullName>
    </submittedName>
</protein>
<dbReference type="PANTHER" id="PTHR30572:SF4">
    <property type="entry name" value="ABC TRANSPORTER PERMEASE YTRF"/>
    <property type="match status" value="1"/>
</dbReference>
<evidence type="ECO:0000313" key="10">
    <source>
        <dbReference type="Proteomes" id="UP000236726"/>
    </source>
</evidence>
<keyword evidence="2" id="KW-1003">Cell membrane</keyword>
<dbReference type="STRING" id="1410661.GCA_000702205_00931"/>
<proteinExistence type="inferred from homology"/>
<dbReference type="Pfam" id="PF02687">
    <property type="entry name" value="FtsX"/>
    <property type="match status" value="2"/>
</dbReference>
<evidence type="ECO:0000259" key="8">
    <source>
        <dbReference type="Pfam" id="PF02687"/>
    </source>
</evidence>
<evidence type="ECO:0000256" key="1">
    <source>
        <dbReference type="ARBA" id="ARBA00004651"/>
    </source>
</evidence>
<feature type="transmembrane region" description="Helical" evidence="7">
    <location>
        <begin position="375"/>
        <end position="398"/>
    </location>
</feature>
<feature type="transmembrane region" description="Helical" evidence="7">
    <location>
        <begin position="20"/>
        <end position="40"/>
    </location>
</feature>
<feature type="transmembrane region" description="Helical" evidence="7">
    <location>
        <begin position="453"/>
        <end position="473"/>
    </location>
</feature>
<accession>A0A1H5TTQ8</accession>
<evidence type="ECO:0000256" key="2">
    <source>
        <dbReference type="ARBA" id="ARBA00022475"/>
    </source>
</evidence>
<sequence length="868" mass="97805">MNIFRKYTRESLKKNRTRTLVTIIGIILSMTLFTAVIEGANSGIVYFRNMVVEAEGGYHGYVSEVNNEQLDKLKNNSDIDKIAYLEDLGVAKFDSENAYKPYIRIAGMSENLENLAGVRIKQGRMPENENEIIIPDNILTNGGMSFSEGEEIELALGTREADGMTISSYMAISEDTEETLVNTVSKNYKIVGVYNRLSYELDSRESASYLALTVDSNATSIDENVNVLFTVKKISDYDKIASKLETDLGVDAVYSHRELLGLYGVLGGSAIADTIKAFAGFLIALIVVGSVSLIYNSFAISVSERTKQIGILKSIGATKKQIRACIRYEATVLSLIAIPIGIIIGCLGMGITLYFLRDNFSATSYGYSDIQIKLVISPIGLVLATIICYITTLIAAWIPARRAIKITPLDAIRQTTDIRVSPKQLKTSKLTLKLFGFEAMMAKKNFKRNKKKYNFTIISIAASIILFITTSSFCAYADRAIFSQFKTLHNDIYYHIWQDWDVKALANDLSKLDKVDEIGFLYDTESFLFDINDDYLAKDCKKYSQDLNNYANKQYVVCKFMDDEEFNELCDKYNLDSSEYYDSNNIKALLKNNLSEIHNGKNYRYNVIDKNLKNFDINIAADKLIASDEKEEMAVNQIKKDTAFKVGACIELDDYILYNNMALVYPHSMMNEVLEQKFYGLYNTELMSKEIFVKAKDHKKAYSNIEQYLIAKGYTSSGLEDARETLEAEMMMIEIVDVFSYGFIILMSLITVANIFNTISTSIMLRKKEIAMLKSVGMSESGVRKMLNYECINYGFKSLILGLPISVALSYVLYKISSLNNVFNYVLPYRSILIAATSVFIVVFVSMLYSNSKIKKENTIDALKNENA</sequence>
<comment type="similarity">
    <text evidence="6">Belongs to the ABC-4 integral membrane protein family.</text>
</comment>
<evidence type="ECO:0000256" key="4">
    <source>
        <dbReference type="ARBA" id="ARBA00022989"/>
    </source>
</evidence>
<feature type="transmembrane region" description="Helical" evidence="7">
    <location>
        <begin position="826"/>
        <end position="849"/>
    </location>
</feature>
<keyword evidence="5 7" id="KW-0472">Membrane</keyword>
<dbReference type="PANTHER" id="PTHR30572">
    <property type="entry name" value="MEMBRANE COMPONENT OF TRANSPORTER-RELATED"/>
    <property type="match status" value="1"/>
</dbReference>
<dbReference type="RefSeq" id="WP_103952565.1">
    <property type="nucleotide sequence ID" value="NZ_FNUL01000005.1"/>
</dbReference>
<feature type="transmembrane region" description="Helical" evidence="7">
    <location>
        <begin position="794"/>
        <end position="814"/>
    </location>
</feature>
<dbReference type="EMBL" id="FNUL01000005">
    <property type="protein sequence ID" value="SEF66184.1"/>
    <property type="molecule type" value="Genomic_DNA"/>
</dbReference>
<dbReference type="AlphaFoldDB" id="A0A1H5TTQ8"/>
<keyword evidence="10" id="KW-1185">Reference proteome</keyword>
<evidence type="ECO:0000313" key="9">
    <source>
        <dbReference type="EMBL" id="SEF66184.1"/>
    </source>
</evidence>
<evidence type="ECO:0000256" key="5">
    <source>
        <dbReference type="ARBA" id="ARBA00023136"/>
    </source>
</evidence>
<feature type="transmembrane region" description="Helical" evidence="7">
    <location>
        <begin position="277"/>
        <end position="298"/>
    </location>
</feature>
<keyword evidence="3 7" id="KW-0812">Transmembrane</keyword>
<dbReference type="Proteomes" id="UP000236726">
    <property type="component" value="Unassembled WGS sequence"/>
</dbReference>
<organism evidence="9 10">
    <name type="scientific">Lachnospira multipara</name>
    <dbReference type="NCBI Taxonomy" id="28051"/>
    <lineage>
        <taxon>Bacteria</taxon>
        <taxon>Bacillati</taxon>
        <taxon>Bacillota</taxon>
        <taxon>Clostridia</taxon>
        <taxon>Lachnospirales</taxon>
        <taxon>Lachnospiraceae</taxon>
        <taxon>Lachnospira</taxon>
    </lineage>
</organism>
<feature type="domain" description="ABC3 transporter permease C-terminal" evidence="8">
    <location>
        <begin position="743"/>
        <end position="858"/>
    </location>
</feature>
<evidence type="ECO:0000256" key="6">
    <source>
        <dbReference type="ARBA" id="ARBA00038076"/>
    </source>
</evidence>
<dbReference type="GO" id="GO:0005886">
    <property type="term" value="C:plasma membrane"/>
    <property type="evidence" value="ECO:0007669"/>
    <property type="project" value="UniProtKB-SubCell"/>
</dbReference>
<dbReference type="GO" id="GO:0022857">
    <property type="term" value="F:transmembrane transporter activity"/>
    <property type="evidence" value="ECO:0007669"/>
    <property type="project" value="TreeGrafter"/>
</dbReference>
<dbReference type="InterPro" id="IPR050250">
    <property type="entry name" value="Macrolide_Exporter_MacB"/>
</dbReference>
<feature type="transmembrane region" description="Helical" evidence="7">
    <location>
        <begin position="330"/>
        <end position="355"/>
    </location>
</feature>
<dbReference type="InterPro" id="IPR003838">
    <property type="entry name" value="ABC3_permease_C"/>
</dbReference>
<evidence type="ECO:0000256" key="7">
    <source>
        <dbReference type="SAM" id="Phobius"/>
    </source>
</evidence>
<gene>
    <name evidence="9" type="ORF">SAMN05216537_105118</name>
</gene>
<keyword evidence="4 7" id="KW-1133">Transmembrane helix</keyword>
<evidence type="ECO:0000256" key="3">
    <source>
        <dbReference type="ARBA" id="ARBA00022692"/>
    </source>
</evidence>
<feature type="transmembrane region" description="Helical" evidence="7">
    <location>
        <begin position="738"/>
        <end position="765"/>
    </location>
</feature>
<reference evidence="9 10" key="1">
    <citation type="submission" date="2016-10" db="EMBL/GenBank/DDBJ databases">
        <authorList>
            <person name="de Groot N.N."/>
        </authorList>
    </citation>
    <scope>NUCLEOTIDE SEQUENCE [LARGE SCALE GENOMIC DNA]</scope>
    <source>
        <strain evidence="9 10">D15d</strain>
    </source>
</reference>
<name>A0A1H5TTQ8_9FIRM</name>